<dbReference type="InterPro" id="IPR036388">
    <property type="entry name" value="WH-like_DNA-bd_sf"/>
</dbReference>
<dbReference type="Pfam" id="PF00072">
    <property type="entry name" value="Response_reg"/>
    <property type="match status" value="1"/>
</dbReference>
<dbReference type="InterPro" id="IPR039420">
    <property type="entry name" value="WalR-like"/>
</dbReference>
<evidence type="ECO:0000256" key="2">
    <source>
        <dbReference type="ARBA" id="ARBA00023012"/>
    </source>
</evidence>
<keyword evidence="1 6" id="KW-0597">Phosphoprotein</keyword>
<keyword evidence="5" id="KW-0804">Transcription</keyword>
<dbReference type="GO" id="GO:0006355">
    <property type="term" value="P:regulation of DNA-templated transcription"/>
    <property type="evidence" value="ECO:0007669"/>
    <property type="project" value="InterPro"/>
</dbReference>
<dbReference type="AlphaFoldDB" id="A0A8J7TLT7"/>
<dbReference type="InterPro" id="IPR001789">
    <property type="entry name" value="Sig_transdc_resp-reg_receiver"/>
</dbReference>
<accession>A0A8J7TLT7</accession>
<name>A0A8J7TLT7_9BACT</name>
<feature type="domain" description="OmpR/PhoB-type" evidence="9">
    <location>
        <begin position="126"/>
        <end position="223"/>
    </location>
</feature>
<reference evidence="10" key="1">
    <citation type="submission" date="2021-02" db="EMBL/GenBank/DDBJ databases">
        <title>Genome-Resolved Metagenomics of a Microbial Community Performing Photosynthetic Biological Nutrient Removal.</title>
        <authorList>
            <person name="Mcdaniel E.A."/>
        </authorList>
    </citation>
    <scope>NUCLEOTIDE SEQUENCE</scope>
    <source>
        <strain evidence="10">UWPOB_OBS1</strain>
    </source>
</reference>
<dbReference type="GO" id="GO:0000976">
    <property type="term" value="F:transcription cis-regulatory region binding"/>
    <property type="evidence" value="ECO:0007669"/>
    <property type="project" value="TreeGrafter"/>
</dbReference>
<dbReference type="PROSITE" id="PS50110">
    <property type="entry name" value="RESPONSE_REGULATORY"/>
    <property type="match status" value="1"/>
</dbReference>
<dbReference type="SMART" id="SM00862">
    <property type="entry name" value="Trans_reg_C"/>
    <property type="match status" value="1"/>
</dbReference>
<dbReference type="Pfam" id="PF00486">
    <property type="entry name" value="Trans_reg_C"/>
    <property type="match status" value="1"/>
</dbReference>
<evidence type="ECO:0000313" key="10">
    <source>
        <dbReference type="EMBL" id="MBN8660155.1"/>
    </source>
</evidence>
<proteinExistence type="predicted"/>
<dbReference type="CDD" id="cd00383">
    <property type="entry name" value="trans_reg_C"/>
    <property type="match status" value="1"/>
</dbReference>
<dbReference type="GO" id="GO:0032993">
    <property type="term" value="C:protein-DNA complex"/>
    <property type="evidence" value="ECO:0007669"/>
    <property type="project" value="TreeGrafter"/>
</dbReference>
<dbReference type="InterPro" id="IPR001867">
    <property type="entry name" value="OmpR/PhoB-type_DNA-bd"/>
</dbReference>
<gene>
    <name evidence="10" type="ORF">J0M35_07310</name>
</gene>
<evidence type="ECO:0000256" key="1">
    <source>
        <dbReference type="ARBA" id="ARBA00022553"/>
    </source>
</evidence>
<protein>
    <submittedName>
        <fullName evidence="10">Response regulator transcription factor</fullName>
    </submittedName>
</protein>
<keyword evidence="2" id="KW-0902">Two-component regulatory system</keyword>
<dbReference type="GO" id="GO:0000156">
    <property type="term" value="F:phosphorelay response regulator activity"/>
    <property type="evidence" value="ECO:0007669"/>
    <property type="project" value="TreeGrafter"/>
</dbReference>
<evidence type="ECO:0000256" key="5">
    <source>
        <dbReference type="ARBA" id="ARBA00023163"/>
    </source>
</evidence>
<sequence>MAKILLVEDDVDIQFTVSTVLTKDMHTVESVGDGIEASDRLLACTYDLIILDLDLPRRNGLQVCRQFRDQGGKTPILMLTAKSTIEEKAGGLDCGADDYLTKPFDTRELQARLRALLRRPSDILQNTVLRYGPLELNTSTRRLSREGEEVYLVPRDFELLEFFMRHPGQVFSTEALLERVWHTDKDVSPDALRSSLKRVRQKIGDTNCSIIENLPKVGYRFQV</sequence>
<organism evidence="10 11">
    <name type="scientific">Candidatus Obscuribacter phosphatis</name>
    <dbReference type="NCBI Taxonomy" id="1906157"/>
    <lineage>
        <taxon>Bacteria</taxon>
        <taxon>Bacillati</taxon>
        <taxon>Candidatus Melainabacteria</taxon>
        <taxon>Candidatus Obscuribacterales</taxon>
        <taxon>Candidatus Obscuribacteraceae</taxon>
        <taxon>Candidatus Obscuribacter</taxon>
    </lineage>
</organism>
<evidence type="ECO:0000256" key="4">
    <source>
        <dbReference type="ARBA" id="ARBA00023125"/>
    </source>
</evidence>
<comment type="caution">
    <text evidence="10">The sequence shown here is derived from an EMBL/GenBank/DDBJ whole genome shotgun (WGS) entry which is preliminary data.</text>
</comment>
<dbReference type="Gene3D" id="1.10.10.10">
    <property type="entry name" value="Winged helix-like DNA-binding domain superfamily/Winged helix DNA-binding domain"/>
    <property type="match status" value="1"/>
</dbReference>
<dbReference type="GO" id="GO:0005829">
    <property type="term" value="C:cytosol"/>
    <property type="evidence" value="ECO:0007669"/>
    <property type="project" value="TreeGrafter"/>
</dbReference>
<dbReference type="Gene3D" id="3.40.50.2300">
    <property type="match status" value="1"/>
</dbReference>
<dbReference type="PANTHER" id="PTHR48111:SF22">
    <property type="entry name" value="REGULATOR OF RPOS"/>
    <property type="match status" value="1"/>
</dbReference>
<dbReference type="Proteomes" id="UP000664277">
    <property type="component" value="Unassembled WGS sequence"/>
</dbReference>
<feature type="modified residue" description="4-aspartylphosphate" evidence="6">
    <location>
        <position position="52"/>
    </location>
</feature>
<dbReference type="PANTHER" id="PTHR48111">
    <property type="entry name" value="REGULATOR OF RPOS"/>
    <property type="match status" value="1"/>
</dbReference>
<evidence type="ECO:0000256" key="3">
    <source>
        <dbReference type="ARBA" id="ARBA00023015"/>
    </source>
</evidence>
<evidence type="ECO:0000259" key="8">
    <source>
        <dbReference type="PROSITE" id="PS50110"/>
    </source>
</evidence>
<dbReference type="Gene3D" id="6.10.250.690">
    <property type="match status" value="1"/>
</dbReference>
<feature type="domain" description="Response regulatory" evidence="8">
    <location>
        <begin position="3"/>
        <end position="117"/>
    </location>
</feature>
<dbReference type="SUPFAM" id="SSF52172">
    <property type="entry name" value="CheY-like"/>
    <property type="match status" value="1"/>
</dbReference>
<dbReference type="InterPro" id="IPR011006">
    <property type="entry name" value="CheY-like_superfamily"/>
</dbReference>
<feature type="DNA-binding region" description="OmpR/PhoB-type" evidence="7">
    <location>
        <begin position="126"/>
        <end position="223"/>
    </location>
</feature>
<evidence type="ECO:0000256" key="7">
    <source>
        <dbReference type="PROSITE-ProRule" id="PRU01091"/>
    </source>
</evidence>
<dbReference type="PROSITE" id="PS51755">
    <property type="entry name" value="OMPR_PHOB"/>
    <property type="match status" value="1"/>
</dbReference>
<evidence type="ECO:0000259" key="9">
    <source>
        <dbReference type="PROSITE" id="PS51755"/>
    </source>
</evidence>
<keyword evidence="4 7" id="KW-0238">DNA-binding</keyword>
<evidence type="ECO:0000256" key="6">
    <source>
        <dbReference type="PROSITE-ProRule" id="PRU00169"/>
    </source>
</evidence>
<dbReference type="EMBL" id="JAFLCK010000008">
    <property type="protein sequence ID" value="MBN8660155.1"/>
    <property type="molecule type" value="Genomic_DNA"/>
</dbReference>
<keyword evidence="3" id="KW-0805">Transcription regulation</keyword>
<dbReference type="SMART" id="SM00448">
    <property type="entry name" value="REC"/>
    <property type="match status" value="1"/>
</dbReference>
<evidence type="ECO:0000313" key="11">
    <source>
        <dbReference type="Proteomes" id="UP000664277"/>
    </source>
</evidence>